<reference evidence="3 4" key="1">
    <citation type="submission" date="2019-02" db="EMBL/GenBank/DDBJ databases">
        <title>Planctomycetal bacteria perform biofilm scaping via a novel small molecule.</title>
        <authorList>
            <person name="Jeske O."/>
            <person name="Boedeker C."/>
            <person name="Wiegand S."/>
            <person name="Breitling P."/>
            <person name="Kallscheuer N."/>
            <person name="Jogler M."/>
            <person name="Rohde M."/>
            <person name="Petersen J."/>
            <person name="Medema M.H."/>
            <person name="Surup F."/>
            <person name="Jogler C."/>
        </authorList>
    </citation>
    <scope>NUCLEOTIDE SEQUENCE [LARGE SCALE GENOMIC DNA]</scope>
    <source>
        <strain evidence="3 4">Mal15</strain>
    </source>
</reference>
<protein>
    <submittedName>
        <fullName evidence="3">Uncharacterized protein</fullName>
    </submittedName>
</protein>
<dbReference type="KEGG" id="smam:Mal15_30740"/>
<keyword evidence="4" id="KW-1185">Reference proteome</keyword>
<evidence type="ECO:0000313" key="4">
    <source>
        <dbReference type="Proteomes" id="UP000321353"/>
    </source>
</evidence>
<keyword evidence="1" id="KW-0175">Coiled coil</keyword>
<dbReference type="RefSeq" id="WP_147868480.1">
    <property type="nucleotide sequence ID" value="NZ_CP036264.1"/>
</dbReference>
<evidence type="ECO:0000256" key="1">
    <source>
        <dbReference type="SAM" id="Coils"/>
    </source>
</evidence>
<gene>
    <name evidence="3" type="ORF">Mal15_30740</name>
</gene>
<evidence type="ECO:0000313" key="3">
    <source>
        <dbReference type="EMBL" id="QEF99015.1"/>
    </source>
</evidence>
<sequence length="244" mass="27551" precursor="true">MLRIPLLFIVLAACLAIDFQQSVFAQNANLKRFQQQQQQLQRRMDQAVKDAAKNQPDLPSDPELLSLHKEFIVKAEKLAGEYERKKQYDKAREVFEAMSRLVPKYPEAEAGVKRMLQMQSMRDRQLVRVEANSGWQDSGAQLQKGMPVHVEVQGTWKVVLETGPEGVEIPEKMKPRDSRIKLGTLIGVIASTPGDLETAKPFVVKNGGDFVADNSGRFFLKMFDLDPTDNQGEMMVLIQSTFGK</sequence>
<feature type="signal peptide" evidence="2">
    <location>
        <begin position="1"/>
        <end position="25"/>
    </location>
</feature>
<feature type="chain" id="PRO_5022810838" evidence="2">
    <location>
        <begin position="26"/>
        <end position="244"/>
    </location>
</feature>
<organism evidence="3 4">
    <name type="scientific">Stieleria maiorica</name>
    <dbReference type="NCBI Taxonomy" id="2795974"/>
    <lineage>
        <taxon>Bacteria</taxon>
        <taxon>Pseudomonadati</taxon>
        <taxon>Planctomycetota</taxon>
        <taxon>Planctomycetia</taxon>
        <taxon>Pirellulales</taxon>
        <taxon>Pirellulaceae</taxon>
        <taxon>Stieleria</taxon>
    </lineage>
</organism>
<keyword evidence="2" id="KW-0732">Signal</keyword>
<feature type="coiled-coil region" evidence="1">
    <location>
        <begin position="23"/>
        <end position="50"/>
    </location>
</feature>
<dbReference type="AlphaFoldDB" id="A0A5B9MHG9"/>
<dbReference type="EMBL" id="CP036264">
    <property type="protein sequence ID" value="QEF99015.1"/>
    <property type="molecule type" value="Genomic_DNA"/>
</dbReference>
<accession>A0A5B9MHG9</accession>
<evidence type="ECO:0000256" key="2">
    <source>
        <dbReference type="SAM" id="SignalP"/>
    </source>
</evidence>
<dbReference type="Gene3D" id="2.60.120.430">
    <property type="entry name" value="Galactose-binding lectin"/>
    <property type="match status" value="1"/>
</dbReference>
<proteinExistence type="predicted"/>
<dbReference type="Proteomes" id="UP000321353">
    <property type="component" value="Chromosome"/>
</dbReference>
<name>A0A5B9MHG9_9BACT</name>